<comment type="caution">
    <text evidence="3">The sequence shown here is derived from an EMBL/GenBank/DDBJ whole genome shotgun (WGS) entry which is preliminary data.</text>
</comment>
<feature type="region of interest" description="Disordered" evidence="1">
    <location>
        <begin position="151"/>
        <end position="196"/>
    </location>
</feature>
<dbReference type="PROSITE" id="PS50234">
    <property type="entry name" value="VWFA"/>
    <property type="match status" value="1"/>
</dbReference>
<dbReference type="OrthoDB" id="9940467at2759"/>
<name>K0R6P8_THAOC</name>
<feature type="domain" description="VWFA" evidence="2">
    <location>
        <begin position="1"/>
        <end position="149"/>
    </location>
</feature>
<evidence type="ECO:0000313" key="3">
    <source>
        <dbReference type="EMBL" id="EJK44321.1"/>
    </source>
</evidence>
<dbReference type="Pfam" id="PF00092">
    <property type="entry name" value="VWA"/>
    <property type="match status" value="1"/>
</dbReference>
<proteinExistence type="predicted"/>
<dbReference type="EMBL" id="AGNL01049845">
    <property type="protein sequence ID" value="EJK44321.1"/>
    <property type="molecule type" value="Genomic_DNA"/>
</dbReference>
<accession>K0R6P8</accession>
<evidence type="ECO:0000313" key="4">
    <source>
        <dbReference type="Proteomes" id="UP000266841"/>
    </source>
</evidence>
<evidence type="ECO:0000256" key="1">
    <source>
        <dbReference type="SAM" id="MobiDB-lite"/>
    </source>
</evidence>
<keyword evidence="4" id="KW-1185">Reference proteome</keyword>
<dbReference type="InterPro" id="IPR002035">
    <property type="entry name" value="VWF_A"/>
</dbReference>
<sequence>MVTELDSFNGDKSYSIVQFASSGSLVQSSGDKDSTIDSVNGLVYTGARTNHAEAIDSCRNALSGTDHNKYMILITDGVSTLPQPGPINSTFASADLAKGDDINIIPVFITTTSSGGLQVMSTISSDGKVFNVTDFGSLEAIEQELIDQVRCNGRSNSSPSQSPTPPAPSTSSQSPSTKAPSTSPSQSPTPGPRSNWDICAPYLTSRSGVLSPSPFRIVNLDNYICLDGERPDGVYGEGCSGFNSFLSYDQNGDLILSIWRLDWINDNTQFIYNADKTLTVQGGPGGHEDGKCLWSDGGTYPRFKDCPAPGTAPDEDLVWDYFRAGTLYNGQLRSNGGTKCLVTL</sequence>
<organism evidence="3 4">
    <name type="scientific">Thalassiosira oceanica</name>
    <name type="common">Marine diatom</name>
    <dbReference type="NCBI Taxonomy" id="159749"/>
    <lineage>
        <taxon>Eukaryota</taxon>
        <taxon>Sar</taxon>
        <taxon>Stramenopiles</taxon>
        <taxon>Ochrophyta</taxon>
        <taxon>Bacillariophyta</taxon>
        <taxon>Coscinodiscophyceae</taxon>
        <taxon>Thalassiosirophycidae</taxon>
        <taxon>Thalassiosirales</taxon>
        <taxon>Thalassiosiraceae</taxon>
        <taxon>Thalassiosira</taxon>
    </lineage>
</organism>
<evidence type="ECO:0000259" key="2">
    <source>
        <dbReference type="PROSITE" id="PS50234"/>
    </source>
</evidence>
<gene>
    <name evidence="3" type="ORF">THAOC_37148</name>
</gene>
<dbReference type="AlphaFoldDB" id="K0R6P8"/>
<reference evidence="3 4" key="1">
    <citation type="journal article" date="2012" name="Genome Biol.">
        <title>Genome and low-iron response of an oceanic diatom adapted to chronic iron limitation.</title>
        <authorList>
            <person name="Lommer M."/>
            <person name="Specht M."/>
            <person name="Roy A.S."/>
            <person name="Kraemer L."/>
            <person name="Andreson R."/>
            <person name="Gutowska M.A."/>
            <person name="Wolf J."/>
            <person name="Bergner S.V."/>
            <person name="Schilhabel M.B."/>
            <person name="Klostermeier U.C."/>
            <person name="Beiko R.G."/>
            <person name="Rosenstiel P."/>
            <person name="Hippler M."/>
            <person name="Laroche J."/>
        </authorList>
    </citation>
    <scope>NUCLEOTIDE SEQUENCE [LARGE SCALE GENOMIC DNA]</scope>
    <source>
        <strain evidence="3 4">CCMP1005</strain>
    </source>
</reference>
<dbReference type="InterPro" id="IPR036465">
    <property type="entry name" value="vWFA_dom_sf"/>
</dbReference>
<protein>
    <recommendedName>
        <fullName evidence="2">VWFA domain-containing protein</fullName>
    </recommendedName>
</protein>
<dbReference type="SUPFAM" id="SSF53300">
    <property type="entry name" value="vWA-like"/>
    <property type="match status" value="1"/>
</dbReference>
<dbReference type="Gene3D" id="3.40.50.410">
    <property type="entry name" value="von Willebrand factor, type A domain"/>
    <property type="match status" value="1"/>
</dbReference>
<feature type="compositionally biased region" description="Low complexity" evidence="1">
    <location>
        <begin position="169"/>
        <end position="188"/>
    </location>
</feature>
<dbReference type="CDD" id="cd00198">
    <property type="entry name" value="vWFA"/>
    <property type="match status" value="1"/>
</dbReference>
<dbReference type="Proteomes" id="UP000266841">
    <property type="component" value="Unassembled WGS sequence"/>
</dbReference>